<accession>A0A814PSW8</accession>
<comment type="caution">
    <text evidence="3">The sequence shown here is derived from an EMBL/GenBank/DDBJ whole genome shotgun (WGS) entry which is preliminary data.</text>
</comment>
<evidence type="ECO:0000256" key="1">
    <source>
        <dbReference type="SAM" id="MobiDB-lite"/>
    </source>
</evidence>
<keyword evidence="2" id="KW-1133">Transmembrane helix</keyword>
<dbReference type="EMBL" id="CAJNOQ010005751">
    <property type="protein sequence ID" value="CAF1110330.1"/>
    <property type="molecule type" value="Genomic_DNA"/>
</dbReference>
<dbReference type="EMBL" id="CAJOBC010005752">
    <property type="protein sequence ID" value="CAF3874741.1"/>
    <property type="molecule type" value="Genomic_DNA"/>
</dbReference>
<reference evidence="3" key="1">
    <citation type="submission" date="2021-02" db="EMBL/GenBank/DDBJ databases">
        <authorList>
            <person name="Nowell W R."/>
        </authorList>
    </citation>
    <scope>NUCLEOTIDE SEQUENCE</scope>
</reference>
<feature type="compositionally biased region" description="Polar residues" evidence="1">
    <location>
        <begin position="46"/>
        <end position="59"/>
    </location>
</feature>
<evidence type="ECO:0000256" key="2">
    <source>
        <dbReference type="SAM" id="Phobius"/>
    </source>
</evidence>
<sequence>MTYSSSSSTPSLLMIICSIFISFCVLNTLASSCPCALLLHEQDGQQQTLPSTNTAAGTDNSEDDNMTVENTDSNEQRTHLASLFSEEYLFDQPILEQHQDLSYYPLVRSTKNNAGLFNARKRYKRPSWATVGKRSSILLAKRPSWAQVG</sequence>
<organism evidence="3 5">
    <name type="scientific">Didymodactylos carnosus</name>
    <dbReference type="NCBI Taxonomy" id="1234261"/>
    <lineage>
        <taxon>Eukaryota</taxon>
        <taxon>Metazoa</taxon>
        <taxon>Spiralia</taxon>
        <taxon>Gnathifera</taxon>
        <taxon>Rotifera</taxon>
        <taxon>Eurotatoria</taxon>
        <taxon>Bdelloidea</taxon>
        <taxon>Philodinida</taxon>
        <taxon>Philodinidae</taxon>
        <taxon>Didymodactylos</taxon>
    </lineage>
</organism>
<dbReference type="Proteomes" id="UP000663829">
    <property type="component" value="Unassembled WGS sequence"/>
</dbReference>
<keyword evidence="2" id="KW-0472">Membrane</keyword>
<feature type="region of interest" description="Disordered" evidence="1">
    <location>
        <begin position="46"/>
        <end position="74"/>
    </location>
</feature>
<dbReference type="Proteomes" id="UP000681722">
    <property type="component" value="Unassembled WGS sequence"/>
</dbReference>
<feature type="transmembrane region" description="Helical" evidence="2">
    <location>
        <begin position="12"/>
        <end position="30"/>
    </location>
</feature>
<dbReference type="OrthoDB" id="10026141at2759"/>
<keyword evidence="5" id="KW-1185">Reference proteome</keyword>
<gene>
    <name evidence="3" type="ORF">GPM918_LOCUS19197</name>
    <name evidence="4" type="ORF">SRO942_LOCUS19196</name>
</gene>
<protein>
    <submittedName>
        <fullName evidence="3">Uncharacterized protein</fullName>
    </submittedName>
</protein>
<proteinExistence type="predicted"/>
<evidence type="ECO:0000313" key="5">
    <source>
        <dbReference type="Proteomes" id="UP000663829"/>
    </source>
</evidence>
<keyword evidence="2" id="KW-0812">Transmembrane</keyword>
<evidence type="ECO:0000313" key="3">
    <source>
        <dbReference type="EMBL" id="CAF1110330.1"/>
    </source>
</evidence>
<evidence type="ECO:0000313" key="4">
    <source>
        <dbReference type="EMBL" id="CAF3874741.1"/>
    </source>
</evidence>
<name>A0A814PSW8_9BILA</name>
<dbReference type="AlphaFoldDB" id="A0A814PSW8"/>